<dbReference type="OrthoDB" id="1713558at2759"/>
<evidence type="ECO:0000313" key="5">
    <source>
        <dbReference type="Proteomes" id="UP000279236"/>
    </source>
</evidence>
<dbReference type="Pfam" id="PF01399">
    <property type="entry name" value="PCI"/>
    <property type="match status" value="1"/>
</dbReference>
<dbReference type="PANTHER" id="PTHR10758:SF2">
    <property type="entry name" value="26S PROTEASOME NON-ATPASE REGULATORY SUBUNIT 3"/>
    <property type="match status" value="1"/>
</dbReference>
<dbReference type="InterPro" id="IPR036390">
    <property type="entry name" value="WH_DNA-bd_sf"/>
</dbReference>
<proteinExistence type="inferred from homology"/>
<dbReference type="SUPFAM" id="SSF46785">
    <property type="entry name" value="Winged helix' DNA-binding domain"/>
    <property type="match status" value="1"/>
</dbReference>
<dbReference type="GO" id="GO:0030234">
    <property type="term" value="F:enzyme regulator activity"/>
    <property type="evidence" value="ECO:0007669"/>
    <property type="project" value="InterPro"/>
</dbReference>
<dbReference type="Pfam" id="PF08375">
    <property type="entry name" value="Rpn3_C"/>
    <property type="match status" value="1"/>
</dbReference>
<comment type="similarity">
    <text evidence="1">Belongs to the proteasome subunit S3 family.</text>
</comment>
<protein>
    <submittedName>
        <fullName evidence="4">26S proteasome non-ATPase regulatory subunit</fullName>
    </submittedName>
</protein>
<dbReference type="EMBL" id="RSCE01000009">
    <property type="protein sequence ID" value="RSH79701.1"/>
    <property type="molecule type" value="Genomic_DNA"/>
</dbReference>
<dbReference type="InterPro" id="IPR013586">
    <property type="entry name" value="PSMD3_C"/>
</dbReference>
<evidence type="ECO:0000259" key="3">
    <source>
        <dbReference type="PROSITE" id="PS50250"/>
    </source>
</evidence>
<comment type="caution">
    <text evidence="4">The sequence shown here is derived from an EMBL/GenBank/DDBJ whole genome shotgun (WGS) entry which is preliminary data.</text>
</comment>
<dbReference type="RefSeq" id="XP_028474810.1">
    <property type="nucleotide sequence ID" value="XM_028624642.1"/>
</dbReference>
<dbReference type="SMART" id="SM00753">
    <property type="entry name" value="PAM"/>
    <property type="match status" value="1"/>
</dbReference>
<accession>A0A427XLC9</accession>
<dbReference type="GeneID" id="39593896"/>
<gene>
    <name evidence="4" type="primary">RPN3</name>
    <name evidence="4" type="ORF">EHS24_009353</name>
</gene>
<dbReference type="GO" id="GO:0042176">
    <property type="term" value="P:regulation of protein catabolic process"/>
    <property type="evidence" value="ECO:0007669"/>
    <property type="project" value="InterPro"/>
</dbReference>
<feature type="domain" description="PCI" evidence="3">
    <location>
        <begin position="270"/>
        <end position="450"/>
    </location>
</feature>
<dbReference type="Proteomes" id="UP000279236">
    <property type="component" value="Unassembled WGS sequence"/>
</dbReference>
<dbReference type="PANTHER" id="PTHR10758">
    <property type="entry name" value="26S PROTEASOME NON-ATPASE REGULATORY SUBUNIT 3/COP9 SIGNALOSOME COMPLEX SUBUNIT 3"/>
    <property type="match status" value="1"/>
</dbReference>
<dbReference type="GO" id="GO:0008541">
    <property type="term" value="C:proteasome regulatory particle, lid subcomplex"/>
    <property type="evidence" value="ECO:0007669"/>
    <property type="project" value="TreeGrafter"/>
</dbReference>
<dbReference type="InterPro" id="IPR050756">
    <property type="entry name" value="CSN3"/>
</dbReference>
<keyword evidence="5" id="KW-1185">Reference proteome</keyword>
<dbReference type="AlphaFoldDB" id="A0A427XLC9"/>
<dbReference type="PROSITE" id="PS50250">
    <property type="entry name" value="PCI"/>
    <property type="match status" value="1"/>
</dbReference>
<dbReference type="InterPro" id="IPR000717">
    <property type="entry name" value="PCI_dom"/>
</dbReference>
<sequence length="517" mass="57958">MTTTPAKDKETAVVETKAEEPKLEAAPVLTVEEEILTNIMLIGRAVATIEPRFTTRVLRTLTTLRKKLTRKALKEVLDRAFPKGSKTGQQLIASSLFALIPEAADEGMDVDAAPAAAADGTVAPVASTSKKYTPPVDSSNGDLIPEGVVYLRLLVLLAALDAGKVVEAGEFALETVEMVQAANRRTMDQIAAKIYFYLARAYELQDRLAELRPTLLAVRQTAKLRKDEVLEITVINLLLRSYLQSNLYDQADKLLSKIETPPSSNSAQTARWLFYVARLRAVQLNYAEAADHLLTAIRRAPKDEVAPGFVQIIHKFYIVTEMLTGRIPDRTMFRRPVLQQALLPYFQIVQAVRIGDVAAFQRAFTTHEQAFLADSTHFLILRLRHFVIRTALRTITLAYSRISLRDVCLKLGLDSEEDTEYIVAKAIKDRVIDATIDHKGGFMQSKVKKDLYETDEPQQQLAQRLKYALAMHNEALQGMRFAANVHRKDLETAADARERDREIAQLIQETEDDLDEL</sequence>
<dbReference type="InterPro" id="IPR057985">
    <property type="entry name" value="TPR_PSMD3_N"/>
</dbReference>
<evidence type="ECO:0000256" key="2">
    <source>
        <dbReference type="ARBA" id="ARBA00022942"/>
    </source>
</evidence>
<dbReference type="Pfam" id="PF25573">
    <property type="entry name" value="TPR_PSMD3_N"/>
    <property type="match status" value="1"/>
</dbReference>
<evidence type="ECO:0000313" key="4">
    <source>
        <dbReference type="EMBL" id="RSH79701.1"/>
    </source>
</evidence>
<dbReference type="STRING" id="105984.A0A427XLC9"/>
<evidence type="ECO:0000256" key="1">
    <source>
        <dbReference type="ARBA" id="ARBA00007912"/>
    </source>
</evidence>
<name>A0A427XLC9_9TREE</name>
<dbReference type="SMART" id="SM00088">
    <property type="entry name" value="PINT"/>
    <property type="match status" value="1"/>
</dbReference>
<reference evidence="4 5" key="1">
    <citation type="submission" date="2018-11" db="EMBL/GenBank/DDBJ databases">
        <title>Genome sequence of Apiotrichum porosum DSM 27194.</title>
        <authorList>
            <person name="Aliyu H."/>
            <person name="Gorte O."/>
            <person name="Ochsenreither K."/>
        </authorList>
    </citation>
    <scope>NUCLEOTIDE SEQUENCE [LARGE SCALE GENOMIC DNA]</scope>
    <source>
        <strain evidence="4 5">DSM 27194</strain>
    </source>
</reference>
<dbReference type="GO" id="GO:0006511">
    <property type="term" value="P:ubiquitin-dependent protein catabolic process"/>
    <property type="evidence" value="ECO:0007669"/>
    <property type="project" value="TreeGrafter"/>
</dbReference>
<keyword evidence="2 4" id="KW-0647">Proteasome</keyword>
<organism evidence="4 5">
    <name type="scientific">Apiotrichum porosum</name>
    <dbReference type="NCBI Taxonomy" id="105984"/>
    <lineage>
        <taxon>Eukaryota</taxon>
        <taxon>Fungi</taxon>
        <taxon>Dikarya</taxon>
        <taxon>Basidiomycota</taxon>
        <taxon>Agaricomycotina</taxon>
        <taxon>Tremellomycetes</taxon>
        <taxon>Trichosporonales</taxon>
        <taxon>Trichosporonaceae</taxon>
        <taxon>Apiotrichum</taxon>
    </lineage>
</organism>